<feature type="region of interest" description="Disordered" evidence="1">
    <location>
        <begin position="1"/>
        <end position="98"/>
    </location>
</feature>
<dbReference type="EMBL" id="BMLB01000003">
    <property type="protein sequence ID" value="GGK67405.1"/>
    <property type="molecule type" value="Genomic_DNA"/>
</dbReference>
<protein>
    <recommendedName>
        <fullName evidence="4">Sugar ABC transporter ATPase</fullName>
    </recommendedName>
</protein>
<dbReference type="RefSeq" id="WP_022923173.1">
    <property type="nucleotide sequence ID" value="NZ_BMLB01000003.1"/>
</dbReference>
<comment type="caution">
    <text evidence="2">The sequence shown here is derived from an EMBL/GenBank/DDBJ whole genome shotgun (WGS) entry which is preliminary data.</text>
</comment>
<evidence type="ECO:0008006" key="4">
    <source>
        <dbReference type="Google" id="ProtNLM"/>
    </source>
</evidence>
<organism evidence="2 3">
    <name type="scientific">Ornithinimicrobium pekingense</name>
    <dbReference type="NCBI Taxonomy" id="384677"/>
    <lineage>
        <taxon>Bacteria</taxon>
        <taxon>Bacillati</taxon>
        <taxon>Actinomycetota</taxon>
        <taxon>Actinomycetes</taxon>
        <taxon>Micrococcales</taxon>
        <taxon>Ornithinimicrobiaceae</taxon>
        <taxon>Ornithinimicrobium</taxon>
    </lineage>
</organism>
<reference evidence="3" key="1">
    <citation type="journal article" date="2019" name="Int. J. Syst. Evol. Microbiol.">
        <title>The Global Catalogue of Microorganisms (GCM) 10K type strain sequencing project: providing services to taxonomists for standard genome sequencing and annotation.</title>
        <authorList>
            <consortium name="The Broad Institute Genomics Platform"/>
            <consortium name="The Broad Institute Genome Sequencing Center for Infectious Disease"/>
            <person name="Wu L."/>
            <person name="Ma J."/>
        </authorList>
    </citation>
    <scope>NUCLEOTIDE SEQUENCE [LARGE SCALE GENOMIC DNA]</scope>
    <source>
        <strain evidence="3">CGMCC 1.5362</strain>
    </source>
</reference>
<proteinExistence type="predicted"/>
<accession>A0ABQ2F9N5</accession>
<evidence type="ECO:0000313" key="3">
    <source>
        <dbReference type="Proteomes" id="UP000662111"/>
    </source>
</evidence>
<gene>
    <name evidence="2" type="ORF">GCM10011509_14690</name>
</gene>
<evidence type="ECO:0000256" key="1">
    <source>
        <dbReference type="SAM" id="MobiDB-lite"/>
    </source>
</evidence>
<keyword evidence="3" id="KW-1185">Reference proteome</keyword>
<sequence length="98" mass="10034">MSDSDLPRQPDASGTPSFVGGSFGVTSRELESDAEQDPEAAFAAVEDAEDTGPDILAGADSVPETVQDDVSRAQDQAEPSDVEGTGTEPAPGSRNEPV</sequence>
<name>A0ABQ2F9N5_9MICO</name>
<evidence type="ECO:0000313" key="2">
    <source>
        <dbReference type="EMBL" id="GGK67405.1"/>
    </source>
</evidence>
<dbReference type="Proteomes" id="UP000662111">
    <property type="component" value="Unassembled WGS sequence"/>
</dbReference>